<name>A0ABZ0IU66_9BACT</name>
<reference evidence="1 2" key="1">
    <citation type="journal article" date="2023" name="Microbiol. Resour. Announc.">
        <title>Complete Genome Sequence of Imperialibacter roseus strain P4T.</title>
        <authorList>
            <person name="Tizabi D.R."/>
            <person name="Bachvaroff T."/>
            <person name="Hill R.T."/>
        </authorList>
    </citation>
    <scope>NUCLEOTIDE SEQUENCE [LARGE SCALE GENOMIC DNA]</scope>
    <source>
        <strain evidence="1 2">P4T</strain>
    </source>
</reference>
<gene>
    <name evidence="1" type="ORF">RT717_07735</name>
</gene>
<sequence length="193" mass="21168">MKNLSYLLLAMVLLTAACESKKSSTDEHQHHATEPVVASVDTLKKSIPKEAHGQVGGVHVSMAYHAPGARGRVIWGGLVPFNEVWVTGAHSATSITFSKDVEIGGVTVPEGKYALFTIPGKDSWQIIINRNWEQHLADDYSAAEDVVRVEVVPQTDLPLQERLNYNIEDKGDSKGAITMTWEKLGVTLEFSDK</sequence>
<organism evidence="1 2">
    <name type="scientific">Imperialibacter roseus</name>
    <dbReference type="NCBI Taxonomy" id="1324217"/>
    <lineage>
        <taxon>Bacteria</taxon>
        <taxon>Pseudomonadati</taxon>
        <taxon>Bacteroidota</taxon>
        <taxon>Cytophagia</taxon>
        <taxon>Cytophagales</taxon>
        <taxon>Flammeovirgaceae</taxon>
        <taxon>Imperialibacter</taxon>
    </lineage>
</organism>
<accession>A0ABZ0IU66</accession>
<evidence type="ECO:0000313" key="1">
    <source>
        <dbReference type="EMBL" id="WOK08524.1"/>
    </source>
</evidence>
<dbReference type="PROSITE" id="PS51257">
    <property type="entry name" value="PROKAR_LIPOPROTEIN"/>
    <property type="match status" value="1"/>
</dbReference>
<keyword evidence="2" id="KW-1185">Reference proteome</keyword>
<dbReference type="RefSeq" id="WP_317491162.1">
    <property type="nucleotide sequence ID" value="NZ_CP136051.1"/>
</dbReference>
<proteinExistence type="predicted"/>
<evidence type="ECO:0000313" key="2">
    <source>
        <dbReference type="Proteomes" id="UP001302349"/>
    </source>
</evidence>
<dbReference type="EMBL" id="CP136051">
    <property type="protein sequence ID" value="WOK08524.1"/>
    <property type="molecule type" value="Genomic_DNA"/>
</dbReference>
<protein>
    <submittedName>
        <fullName evidence="1">DUF2911 domain-containing protein</fullName>
    </submittedName>
</protein>
<dbReference type="Proteomes" id="UP001302349">
    <property type="component" value="Chromosome"/>
</dbReference>
<dbReference type="Pfam" id="PF11138">
    <property type="entry name" value="DUF2911"/>
    <property type="match status" value="1"/>
</dbReference>
<dbReference type="InterPro" id="IPR021314">
    <property type="entry name" value="DUF2911"/>
</dbReference>